<comment type="caution">
    <text evidence="2">The sequence shown here is derived from an EMBL/GenBank/DDBJ whole genome shotgun (WGS) entry which is preliminary data.</text>
</comment>
<proteinExistence type="predicted"/>
<keyword evidence="1" id="KW-0732">Signal</keyword>
<reference evidence="2 3" key="1">
    <citation type="submission" date="2018-12" db="EMBL/GenBank/DDBJ databases">
        <title>Legionella sp,whole genome shotgun sequence.</title>
        <authorList>
            <person name="Wu H."/>
        </authorList>
    </citation>
    <scope>NUCLEOTIDE SEQUENCE [LARGE SCALE GENOMIC DNA]</scope>
    <source>
        <strain evidence="3">km714</strain>
    </source>
</reference>
<name>A0A433JH18_9GAMM</name>
<protein>
    <submittedName>
        <fullName evidence="2">Protein tyrosine phosphatase</fullName>
    </submittedName>
</protein>
<dbReference type="OrthoDB" id="746143at2"/>
<evidence type="ECO:0000313" key="3">
    <source>
        <dbReference type="Proteomes" id="UP000288012"/>
    </source>
</evidence>
<dbReference type="Proteomes" id="UP000288012">
    <property type="component" value="Unassembled WGS sequence"/>
</dbReference>
<dbReference type="AlphaFoldDB" id="A0A433JH18"/>
<feature type="chain" id="PRO_5019074732" evidence="1">
    <location>
        <begin position="19"/>
        <end position="235"/>
    </location>
</feature>
<sequence>MKYWLILCCIFFHAIAFAANYPVKMGDTLIIVKVEKKGPGKMFVHLHQNETTALHAARAMVAAKGGSILTLVHPGGRNIIFRLQGQRYEFDPNRIYSDAGIKKTLRQFGPYTPAAHRTVQKLATKIKQLLPKSGKIIAVHNNQCYSLKDYLPGHSLSAEAKKLHFHNKHQYRNFYLVTRDHDFLRLRDLKFNSVLQARQATDDGSLSVYLANRQYVNVEAGFDQLKAQIKMLQYA</sequence>
<organism evidence="2 3">
    <name type="scientific">Legionella septentrionalis</name>
    <dbReference type="NCBI Taxonomy" id="2498109"/>
    <lineage>
        <taxon>Bacteria</taxon>
        <taxon>Pseudomonadati</taxon>
        <taxon>Pseudomonadota</taxon>
        <taxon>Gammaproteobacteria</taxon>
        <taxon>Legionellales</taxon>
        <taxon>Legionellaceae</taxon>
        <taxon>Legionella</taxon>
    </lineage>
</organism>
<gene>
    <name evidence="2" type="ORF">EKM59_10185</name>
</gene>
<evidence type="ECO:0000313" key="2">
    <source>
        <dbReference type="EMBL" id="RUQ81581.1"/>
    </source>
</evidence>
<accession>A0A433JH18</accession>
<evidence type="ECO:0000256" key="1">
    <source>
        <dbReference type="SAM" id="SignalP"/>
    </source>
</evidence>
<feature type="signal peptide" evidence="1">
    <location>
        <begin position="1"/>
        <end position="18"/>
    </location>
</feature>
<dbReference type="RefSeq" id="WP_127032978.1">
    <property type="nucleotide sequence ID" value="NZ_RZGR01000037.1"/>
</dbReference>
<dbReference type="EMBL" id="RZGR01000037">
    <property type="protein sequence ID" value="RUQ81581.1"/>
    <property type="molecule type" value="Genomic_DNA"/>
</dbReference>
<keyword evidence="3" id="KW-1185">Reference proteome</keyword>